<name>A0A0B7ANJ9_9EUPU</name>
<dbReference type="AlphaFoldDB" id="A0A0B7ANJ9"/>
<evidence type="ECO:0000256" key="8">
    <source>
        <dbReference type="ARBA" id="ARBA00022989"/>
    </source>
</evidence>
<dbReference type="GO" id="GO:0008823">
    <property type="term" value="F:cupric reductase (NADH) activity"/>
    <property type="evidence" value="ECO:0007669"/>
    <property type="project" value="TreeGrafter"/>
</dbReference>
<evidence type="ECO:0000256" key="14">
    <source>
        <dbReference type="SAM" id="Phobius"/>
    </source>
</evidence>
<evidence type="ECO:0000256" key="10">
    <source>
        <dbReference type="ARBA" id="ARBA00023008"/>
    </source>
</evidence>
<feature type="transmembrane region" description="Helical" evidence="14">
    <location>
        <begin position="254"/>
        <end position="278"/>
    </location>
</feature>
<evidence type="ECO:0000313" key="17">
    <source>
        <dbReference type="EMBL" id="CEK82202.1"/>
    </source>
</evidence>
<keyword evidence="10" id="KW-0186">Copper</keyword>
<dbReference type="GO" id="GO:0006826">
    <property type="term" value="P:iron ion transport"/>
    <property type="evidence" value="ECO:0007669"/>
    <property type="project" value="UniProtKB-KW"/>
</dbReference>
<dbReference type="EMBL" id="HACG01035337">
    <property type="protein sequence ID" value="CEK82202.1"/>
    <property type="molecule type" value="Transcribed_RNA"/>
</dbReference>
<comment type="catalytic activity">
    <reaction evidence="13">
        <text>2 Fe(2+) + NADP(+) + H(+) = 2 Fe(3+) + NADPH</text>
        <dbReference type="Rhea" id="RHEA:71767"/>
        <dbReference type="ChEBI" id="CHEBI:15378"/>
        <dbReference type="ChEBI" id="CHEBI:29033"/>
        <dbReference type="ChEBI" id="CHEBI:29034"/>
        <dbReference type="ChEBI" id="CHEBI:57783"/>
        <dbReference type="ChEBI" id="CHEBI:58349"/>
    </reaction>
    <physiologicalReaction direction="right-to-left" evidence="13">
        <dbReference type="Rhea" id="RHEA:71769"/>
    </physiologicalReaction>
</comment>
<comment type="cofactor">
    <cofactor evidence="1">
        <name>heme b</name>
        <dbReference type="ChEBI" id="CHEBI:60344"/>
    </cofactor>
</comment>
<keyword evidence="6 14" id="KW-0812">Transmembrane</keyword>
<evidence type="ECO:0000256" key="6">
    <source>
        <dbReference type="ARBA" id="ARBA00022692"/>
    </source>
</evidence>
<feature type="transmembrane region" description="Helical" evidence="14">
    <location>
        <begin position="298"/>
        <end position="319"/>
    </location>
</feature>
<keyword evidence="11 14" id="KW-0472">Membrane</keyword>
<dbReference type="InterPro" id="IPR028939">
    <property type="entry name" value="P5C_Rdtase_cat_N"/>
</dbReference>
<dbReference type="GO" id="GO:0015677">
    <property type="term" value="P:copper ion import"/>
    <property type="evidence" value="ECO:0007669"/>
    <property type="project" value="TreeGrafter"/>
</dbReference>
<accession>A0A0B7ANJ9</accession>
<feature type="domain" description="Pyrroline-5-carboxylate reductase catalytic N-terminal" evidence="16">
    <location>
        <begin position="25"/>
        <end position="117"/>
    </location>
</feature>
<evidence type="ECO:0000256" key="12">
    <source>
        <dbReference type="ARBA" id="ARBA00048958"/>
    </source>
</evidence>
<evidence type="ECO:0000256" key="5">
    <source>
        <dbReference type="ARBA" id="ARBA00022496"/>
    </source>
</evidence>
<dbReference type="SUPFAM" id="SSF51735">
    <property type="entry name" value="NAD(P)-binding Rossmann-fold domains"/>
    <property type="match status" value="1"/>
</dbReference>
<evidence type="ECO:0000256" key="1">
    <source>
        <dbReference type="ARBA" id="ARBA00001970"/>
    </source>
</evidence>
<dbReference type="InterPro" id="IPR013130">
    <property type="entry name" value="Fe3_Rdtase_TM_dom"/>
</dbReference>
<evidence type="ECO:0008006" key="18">
    <source>
        <dbReference type="Google" id="ProtNLM"/>
    </source>
</evidence>
<evidence type="ECO:0000259" key="15">
    <source>
        <dbReference type="Pfam" id="PF01794"/>
    </source>
</evidence>
<gene>
    <name evidence="17" type="primary">ORF130168</name>
</gene>
<keyword evidence="7" id="KW-0967">Endosome</keyword>
<dbReference type="Pfam" id="PF03807">
    <property type="entry name" value="F420_oxidored"/>
    <property type="match status" value="1"/>
</dbReference>
<comment type="catalytic activity">
    <reaction evidence="12">
        <text>2 Cu(+) + NADP(+) + H(+) = 2 Cu(2+) + NADPH</text>
        <dbReference type="Rhea" id="RHEA:71771"/>
        <dbReference type="ChEBI" id="CHEBI:15378"/>
        <dbReference type="ChEBI" id="CHEBI:29036"/>
        <dbReference type="ChEBI" id="CHEBI:49552"/>
        <dbReference type="ChEBI" id="CHEBI:57783"/>
        <dbReference type="ChEBI" id="CHEBI:58349"/>
    </reaction>
    <physiologicalReaction direction="right-to-left" evidence="12">
        <dbReference type="Rhea" id="RHEA:71773"/>
    </physiologicalReaction>
</comment>
<keyword evidence="5" id="KW-0408">Iron</keyword>
<dbReference type="GO" id="GO:0052851">
    <property type="term" value="F:ferric-chelate reductase (NADPH) activity"/>
    <property type="evidence" value="ECO:0007669"/>
    <property type="project" value="TreeGrafter"/>
</dbReference>
<evidence type="ECO:0000256" key="11">
    <source>
        <dbReference type="ARBA" id="ARBA00023136"/>
    </source>
</evidence>
<protein>
    <recommendedName>
        <fullName evidence="18">Pyrroline-5-carboxylate reductase catalytic N-terminal domain-containing protein</fullName>
    </recommendedName>
</protein>
<evidence type="ECO:0000259" key="16">
    <source>
        <dbReference type="Pfam" id="PF03807"/>
    </source>
</evidence>
<proteinExistence type="inferred from homology"/>
<dbReference type="PANTHER" id="PTHR14239:SF0">
    <property type="entry name" value="F420-DEPENDENT NADP REDUCTASE"/>
    <property type="match status" value="1"/>
</dbReference>
<evidence type="ECO:0000256" key="2">
    <source>
        <dbReference type="ARBA" id="ARBA00001974"/>
    </source>
</evidence>
<dbReference type="Pfam" id="PF01794">
    <property type="entry name" value="Ferric_reduct"/>
    <property type="match status" value="1"/>
</dbReference>
<dbReference type="PANTHER" id="PTHR14239">
    <property type="entry name" value="DUDULIN-RELATED"/>
    <property type="match status" value="1"/>
</dbReference>
<keyword evidence="9" id="KW-0560">Oxidoreductase</keyword>
<comment type="similarity">
    <text evidence="4">Belongs to the STEAP family.</text>
</comment>
<keyword evidence="5" id="KW-0410">Iron transport</keyword>
<organism evidence="17">
    <name type="scientific">Arion vulgaris</name>
    <dbReference type="NCBI Taxonomy" id="1028688"/>
    <lineage>
        <taxon>Eukaryota</taxon>
        <taxon>Metazoa</taxon>
        <taxon>Spiralia</taxon>
        <taxon>Lophotrochozoa</taxon>
        <taxon>Mollusca</taxon>
        <taxon>Gastropoda</taxon>
        <taxon>Heterobranchia</taxon>
        <taxon>Euthyneura</taxon>
        <taxon>Panpulmonata</taxon>
        <taxon>Eupulmonata</taxon>
        <taxon>Stylommatophora</taxon>
        <taxon>Helicina</taxon>
        <taxon>Arionoidea</taxon>
        <taxon>Arionidae</taxon>
        <taxon>Arion</taxon>
    </lineage>
</organism>
<dbReference type="InterPro" id="IPR036291">
    <property type="entry name" value="NAD(P)-bd_dom_sf"/>
</dbReference>
<keyword evidence="5" id="KW-0813">Transport</keyword>
<dbReference type="GO" id="GO:0010008">
    <property type="term" value="C:endosome membrane"/>
    <property type="evidence" value="ECO:0007669"/>
    <property type="project" value="UniProtKB-SubCell"/>
</dbReference>
<feature type="domain" description="Ferric oxidoreductase" evidence="15">
    <location>
        <begin position="256"/>
        <end position="406"/>
    </location>
</feature>
<comment type="subcellular location">
    <subcellularLocation>
        <location evidence="3">Endosome membrane</location>
        <topology evidence="3">Multi-pass membrane protein</topology>
    </subcellularLocation>
</comment>
<feature type="transmembrane region" description="Helical" evidence="14">
    <location>
        <begin position="401"/>
        <end position="419"/>
    </location>
</feature>
<dbReference type="GO" id="GO:0005886">
    <property type="term" value="C:plasma membrane"/>
    <property type="evidence" value="ECO:0007669"/>
    <property type="project" value="TreeGrafter"/>
</dbReference>
<comment type="cofactor">
    <cofactor evidence="2">
        <name>FAD</name>
        <dbReference type="ChEBI" id="CHEBI:57692"/>
    </cofactor>
</comment>
<dbReference type="InterPro" id="IPR051267">
    <property type="entry name" value="STEAP_metalloreductase"/>
</dbReference>
<feature type="transmembrane region" description="Helical" evidence="14">
    <location>
        <begin position="362"/>
        <end position="380"/>
    </location>
</feature>
<keyword evidence="5" id="KW-0406">Ion transport</keyword>
<evidence type="ECO:0000256" key="4">
    <source>
        <dbReference type="ARBA" id="ARBA00007729"/>
    </source>
</evidence>
<evidence type="ECO:0000256" key="7">
    <source>
        <dbReference type="ARBA" id="ARBA00022753"/>
    </source>
</evidence>
<evidence type="ECO:0000256" key="3">
    <source>
        <dbReference type="ARBA" id="ARBA00004337"/>
    </source>
</evidence>
<sequence length="535" mass="59550">MVDESLLPLLKNSPKCKGRGGKIAIGIIGTGNYAIAISKRLTMTGYDVIMGSRRPHMRESYLKLFSECLCGVKVTSIGDCLKKCDVIFVAIHMEDFKITLEKFEEETKGKVLIDVSNREYRYAAHSNADHLASVLPNAVVVKAFNSISAYTMEDLATSGGNSRVFVASNDSTARSTVGDIAKSMGFRVVDLGGLKSARYMEDFVLKVFSHWKIPIFLTFGIFNLWSLYVVYICFVEKSEFAWEQIFLKVLNKPLCMTAMTVLALTYLPSHIASFYQIYNGTKHKRFPGYLDTWLKSRKQLGLISLFLVTVHVLASTLMMSPTYYRSWYHTVTVTLPTNTSMTSGLVIPVSTSWIIWKGEASLLVGIFAFVLMAIIGLTSIPSVGESLNWSEWRCIQSKLSYFVLLLSVSHVCIMGAPGWAKGGSLKTIRSITFLSILLPILVLFLKFIFLCPPLKNYIRKIRRGWERTAATNKPTDEDVENMKINKSKERELANQNNKGKMSCCCGDTGVKGTSSCDGCKAGVFSVVVHCECSSL</sequence>
<reference evidence="17" key="1">
    <citation type="submission" date="2014-12" db="EMBL/GenBank/DDBJ databases">
        <title>Insight into the proteome of Arion vulgaris.</title>
        <authorList>
            <person name="Aradska J."/>
            <person name="Bulat T."/>
            <person name="Smidak R."/>
            <person name="Sarate P."/>
            <person name="Gangsoo J."/>
            <person name="Sialana F."/>
            <person name="Bilban M."/>
            <person name="Lubec G."/>
        </authorList>
    </citation>
    <scope>NUCLEOTIDE SEQUENCE</scope>
    <source>
        <tissue evidence="17">Skin</tissue>
    </source>
</reference>
<feature type="transmembrane region" description="Helical" evidence="14">
    <location>
        <begin position="431"/>
        <end position="454"/>
    </location>
</feature>
<evidence type="ECO:0000256" key="9">
    <source>
        <dbReference type="ARBA" id="ARBA00023002"/>
    </source>
</evidence>
<keyword evidence="8 14" id="KW-1133">Transmembrane helix</keyword>
<dbReference type="Gene3D" id="3.40.50.720">
    <property type="entry name" value="NAD(P)-binding Rossmann-like Domain"/>
    <property type="match status" value="1"/>
</dbReference>
<evidence type="ECO:0000256" key="13">
    <source>
        <dbReference type="ARBA" id="ARBA00049387"/>
    </source>
</evidence>
<feature type="transmembrane region" description="Helical" evidence="14">
    <location>
        <begin position="213"/>
        <end position="234"/>
    </location>
</feature>